<comment type="caution">
    <text evidence="1">The sequence shown here is derived from an EMBL/GenBank/DDBJ whole genome shotgun (WGS) entry which is preliminary data.</text>
</comment>
<evidence type="ECO:0000313" key="1">
    <source>
        <dbReference type="EMBL" id="GAA1676531.1"/>
    </source>
</evidence>
<organism evidence="1 2">
    <name type="scientific">Fodinicola feengrottensis</name>
    <dbReference type="NCBI Taxonomy" id="435914"/>
    <lineage>
        <taxon>Bacteria</taxon>
        <taxon>Bacillati</taxon>
        <taxon>Actinomycetota</taxon>
        <taxon>Actinomycetes</taxon>
        <taxon>Mycobacteriales</taxon>
        <taxon>Fodinicola</taxon>
    </lineage>
</organism>
<dbReference type="EMBL" id="BAAANY010000009">
    <property type="protein sequence ID" value="GAA1676531.1"/>
    <property type="molecule type" value="Genomic_DNA"/>
</dbReference>
<evidence type="ECO:0000313" key="2">
    <source>
        <dbReference type="Proteomes" id="UP001500618"/>
    </source>
</evidence>
<accession>A0ABP4SVT3</accession>
<protein>
    <submittedName>
        <fullName evidence="1">Uncharacterized protein</fullName>
    </submittedName>
</protein>
<proteinExistence type="predicted"/>
<dbReference type="Proteomes" id="UP001500618">
    <property type="component" value="Unassembled WGS sequence"/>
</dbReference>
<keyword evidence="2" id="KW-1185">Reference proteome</keyword>
<name>A0ABP4SVT3_9ACTN</name>
<dbReference type="RefSeq" id="WP_163568528.1">
    <property type="nucleotide sequence ID" value="NZ_BAAANY010000009.1"/>
</dbReference>
<sequence>METITYYAKYNERTSPSNPIGVVRHRVIDGQDVDEAFTRNLRWEPTDYLRLYRLGHDDVDHVEITEAEADAFVKRISAKLSGEG</sequence>
<reference evidence="2" key="1">
    <citation type="journal article" date="2019" name="Int. J. Syst. Evol. Microbiol.">
        <title>The Global Catalogue of Microorganisms (GCM) 10K type strain sequencing project: providing services to taxonomists for standard genome sequencing and annotation.</title>
        <authorList>
            <consortium name="The Broad Institute Genomics Platform"/>
            <consortium name="The Broad Institute Genome Sequencing Center for Infectious Disease"/>
            <person name="Wu L."/>
            <person name="Ma J."/>
        </authorList>
    </citation>
    <scope>NUCLEOTIDE SEQUENCE [LARGE SCALE GENOMIC DNA]</scope>
    <source>
        <strain evidence="2">JCM 14718</strain>
    </source>
</reference>
<gene>
    <name evidence="1" type="ORF">GCM10009765_27360</name>
</gene>